<dbReference type="Pfam" id="PF01513">
    <property type="entry name" value="NAD_kinase"/>
    <property type="match status" value="1"/>
</dbReference>
<organism evidence="10 11">
    <name type="scientific">Pseudalkalibacillus berkeleyi</name>
    <dbReference type="NCBI Taxonomy" id="1069813"/>
    <lineage>
        <taxon>Bacteria</taxon>
        <taxon>Bacillati</taxon>
        <taxon>Bacillota</taxon>
        <taxon>Bacilli</taxon>
        <taxon>Bacillales</taxon>
        <taxon>Fictibacillaceae</taxon>
        <taxon>Pseudalkalibacillus</taxon>
    </lineage>
</organism>
<comment type="caution">
    <text evidence="10">The sequence shown here is derived from an EMBL/GenBank/DDBJ whole genome shotgun (WGS) entry which is preliminary data.</text>
</comment>
<evidence type="ECO:0000256" key="9">
    <source>
        <dbReference type="HAMAP-Rule" id="MF_00361"/>
    </source>
</evidence>
<dbReference type="InterPro" id="IPR017437">
    <property type="entry name" value="ATP-NAD_kinase_PpnK-typ_C"/>
</dbReference>
<feature type="binding site" evidence="9">
    <location>
        <position position="186"/>
    </location>
    <ligand>
        <name>NAD(+)</name>
        <dbReference type="ChEBI" id="CHEBI:57540"/>
    </ligand>
</feature>
<keyword evidence="6 9" id="KW-0521">NADP</keyword>
<dbReference type="NCBIfam" id="NF002902">
    <property type="entry name" value="PRK03501.1"/>
    <property type="match status" value="1"/>
</dbReference>
<comment type="caution">
    <text evidence="9">Lacks conserved residue(s) required for the propagation of feature annotation.</text>
</comment>
<gene>
    <name evidence="9" type="primary">nadK</name>
    <name evidence="10" type="ORF">L2716_10890</name>
</gene>
<evidence type="ECO:0000256" key="1">
    <source>
        <dbReference type="ARBA" id="ARBA00022490"/>
    </source>
</evidence>
<protein>
    <recommendedName>
        <fullName evidence="9">NAD kinase</fullName>
        <ecNumber evidence="9">2.7.1.23</ecNumber>
    </recommendedName>
    <alternativeName>
        <fullName evidence="9">ATP-dependent NAD kinase</fullName>
    </alternativeName>
</protein>
<feature type="binding site" evidence="9">
    <location>
        <begin position="122"/>
        <end position="123"/>
    </location>
    <ligand>
        <name>NAD(+)</name>
        <dbReference type="ChEBI" id="CHEBI:57540"/>
    </ligand>
</feature>
<dbReference type="InterPro" id="IPR017438">
    <property type="entry name" value="ATP-NAD_kinase_N"/>
</dbReference>
<comment type="function">
    <text evidence="9">Involved in the regulation of the intracellular balance of NAD and NADP, and is a key enzyme in the biosynthesis of NADP. Catalyzes specifically the phosphorylation on 2'-hydroxyl of the adenosine moiety of NAD to yield NADP.</text>
</comment>
<feature type="binding site" evidence="9">
    <location>
        <position position="151"/>
    </location>
    <ligand>
        <name>NAD(+)</name>
        <dbReference type="ChEBI" id="CHEBI:57540"/>
    </ligand>
</feature>
<comment type="cofactor">
    <cofactor evidence="9">
        <name>a divalent metal cation</name>
        <dbReference type="ChEBI" id="CHEBI:60240"/>
    </cofactor>
</comment>
<evidence type="ECO:0000313" key="11">
    <source>
        <dbReference type="Proteomes" id="UP001649381"/>
    </source>
</evidence>
<comment type="subcellular location">
    <subcellularLocation>
        <location evidence="9">Cytoplasm</location>
    </subcellularLocation>
</comment>
<evidence type="ECO:0000256" key="5">
    <source>
        <dbReference type="ARBA" id="ARBA00022840"/>
    </source>
</evidence>
<keyword evidence="4 9" id="KW-0418">Kinase</keyword>
<sequence length="265" mass="29734">MADRKNIHFFHKKGTEFEDKIVRLKNLAVDNGFTLVDKADEANIIASIGGDGTFLQAVRQTGFRDDALYVGVSTGQLGFYCDFDIEDLPGMIEAMMNEQVEVRRYPTIKVDVENDASFYCLNECSIRSGIIKTLSLDLYIDDLFFERFKGDGIIVSTPTGSTAYNKSMDGAIVDPKLACMQINEVASINNNHYRTLGSSFLLSEERALVINMVDDGNDFPIIGMDNEALSVRHTGSIRISLSDKRIKTVKLKDNSFWHKVKRSFL</sequence>
<dbReference type="RefSeq" id="WP_236334482.1">
    <property type="nucleotide sequence ID" value="NZ_JAKIJS010000001.1"/>
</dbReference>
<dbReference type="EC" id="2.7.1.23" evidence="9"/>
<accession>A0ABS9H2S7</accession>
<evidence type="ECO:0000256" key="6">
    <source>
        <dbReference type="ARBA" id="ARBA00022857"/>
    </source>
</evidence>
<dbReference type="InterPro" id="IPR002504">
    <property type="entry name" value="NADK"/>
</dbReference>
<comment type="similarity">
    <text evidence="9">Belongs to the NAD kinase family.</text>
</comment>
<keyword evidence="11" id="KW-1185">Reference proteome</keyword>
<dbReference type="Gene3D" id="3.40.50.10330">
    <property type="entry name" value="Probable inorganic polyphosphate/atp-NAD kinase, domain 1"/>
    <property type="match status" value="1"/>
</dbReference>
<keyword evidence="3 9" id="KW-0547">Nucleotide-binding</keyword>
<reference evidence="10 11" key="1">
    <citation type="submission" date="2022-01" db="EMBL/GenBank/DDBJ databases">
        <title>Alkalihalobacillus sp. EGI L200015, a novel bacterium isolated from a salt lake sediment.</title>
        <authorList>
            <person name="Gao L."/>
            <person name="Fang B.-Z."/>
            <person name="Li W.-J."/>
        </authorList>
    </citation>
    <scope>NUCLEOTIDE SEQUENCE [LARGE SCALE GENOMIC DNA]</scope>
    <source>
        <strain evidence="10 11">KCTC 12718</strain>
    </source>
</reference>
<keyword evidence="5 9" id="KW-0067">ATP-binding</keyword>
<dbReference type="Pfam" id="PF20143">
    <property type="entry name" value="NAD_kinase_C"/>
    <property type="match status" value="1"/>
</dbReference>
<evidence type="ECO:0000256" key="8">
    <source>
        <dbReference type="ARBA" id="ARBA00047925"/>
    </source>
</evidence>
<dbReference type="Proteomes" id="UP001649381">
    <property type="component" value="Unassembled WGS sequence"/>
</dbReference>
<dbReference type="GO" id="GO:0016301">
    <property type="term" value="F:kinase activity"/>
    <property type="evidence" value="ECO:0007669"/>
    <property type="project" value="UniProtKB-KW"/>
</dbReference>
<name>A0ABS9H2S7_9BACL</name>
<dbReference type="SUPFAM" id="SSF111331">
    <property type="entry name" value="NAD kinase/diacylglycerol kinase-like"/>
    <property type="match status" value="1"/>
</dbReference>
<dbReference type="Gene3D" id="2.60.200.30">
    <property type="entry name" value="Probable inorganic polyphosphate/atp-NAD kinase, domain 2"/>
    <property type="match status" value="1"/>
</dbReference>
<dbReference type="InterPro" id="IPR016064">
    <property type="entry name" value="NAD/diacylglycerol_kinase_sf"/>
</dbReference>
<comment type="catalytic activity">
    <reaction evidence="8 9">
        <text>NAD(+) + ATP = ADP + NADP(+) + H(+)</text>
        <dbReference type="Rhea" id="RHEA:18629"/>
        <dbReference type="ChEBI" id="CHEBI:15378"/>
        <dbReference type="ChEBI" id="CHEBI:30616"/>
        <dbReference type="ChEBI" id="CHEBI:57540"/>
        <dbReference type="ChEBI" id="CHEBI:58349"/>
        <dbReference type="ChEBI" id="CHEBI:456216"/>
        <dbReference type="EC" id="2.7.1.23"/>
    </reaction>
</comment>
<evidence type="ECO:0000256" key="7">
    <source>
        <dbReference type="ARBA" id="ARBA00023027"/>
    </source>
</evidence>
<keyword evidence="7 9" id="KW-0520">NAD</keyword>
<evidence type="ECO:0000256" key="4">
    <source>
        <dbReference type="ARBA" id="ARBA00022777"/>
    </source>
</evidence>
<dbReference type="NCBIfam" id="NF003424">
    <property type="entry name" value="PRK04885.1"/>
    <property type="match status" value="1"/>
</dbReference>
<feature type="binding site" evidence="9">
    <location>
        <position position="149"/>
    </location>
    <ligand>
        <name>NAD(+)</name>
        <dbReference type="ChEBI" id="CHEBI:57540"/>
    </ligand>
</feature>
<dbReference type="PANTHER" id="PTHR20275:SF9">
    <property type="entry name" value="NAD KINASE 2"/>
    <property type="match status" value="1"/>
</dbReference>
<evidence type="ECO:0000256" key="3">
    <source>
        <dbReference type="ARBA" id="ARBA00022741"/>
    </source>
</evidence>
<evidence type="ECO:0000256" key="2">
    <source>
        <dbReference type="ARBA" id="ARBA00022679"/>
    </source>
</evidence>
<keyword evidence="1 9" id="KW-0963">Cytoplasm</keyword>
<dbReference type="EMBL" id="JAKIJS010000001">
    <property type="protein sequence ID" value="MCF6138231.1"/>
    <property type="molecule type" value="Genomic_DNA"/>
</dbReference>
<feature type="binding site" evidence="9">
    <location>
        <begin position="162"/>
        <end position="167"/>
    </location>
    <ligand>
        <name>NAD(+)</name>
        <dbReference type="ChEBI" id="CHEBI:57540"/>
    </ligand>
</feature>
<keyword evidence="2 9" id="KW-0808">Transferase</keyword>
<dbReference type="PANTHER" id="PTHR20275">
    <property type="entry name" value="NAD KINASE"/>
    <property type="match status" value="1"/>
</dbReference>
<proteinExistence type="inferred from homology"/>
<feature type="binding site" evidence="9">
    <location>
        <begin position="51"/>
        <end position="52"/>
    </location>
    <ligand>
        <name>NAD(+)</name>
        <dbReference type="ChEBI" id="CHEBI:57540"/>
    </ligand>
</feature>
<evidence type="ECO:0000313" key="10">
    <source>
        <dbReference type="EMBL" id="MCF6138231.1"/>
    </source>
</evidence>
<dbReference type="HAMAP" id="MF_00361">
    <property type="entry name" value="NAD_kinase"/>
    <property type="match status" value="1"/>
</dbReference>
<feature type="active site" description="Proton acceptor" evidence="9">
    <location>
        <position position="51"/>
    </location>
</feature>